<dbReference type="InterPro" id="IPR001849">
    <property type="entry name" value="PH_domain"/>
</dbReference>
<sequence>MEQERLFSYLNDSDLPNGLEQKNVIIQRDHYGYGLTVSGDNPVFVLSVRKGGAAHRAGVSTNDQIIKVNGTRVTHCTHIDVVNLIKYNLKTMSTSIPVRIPAGKLGTLRVDRTVDVYPTSMINNATILHVKSFIPKLKLQYQSTEILTPFTITNSTGESRRVRITRAKNPNDPYDDDLSDIAVIYSLVRRSSIRRTSSPRISVLALTTNFNIYQPSKSYTLEQPLSPVVSHISKQAQIKTLSSNRSTTFLPTSKSSSPEVSSSNRIQTSTSFTSSDRPSIAIKPRPYSFRSTGRSALERQISNITERVTQLQETFFSRISNTPNQQRKRSLSSIHSSRTHTNINESNTAAHARIIRPRPKSETFDGRHRTNAAGSYAQLTLLGQSRTNSASQTPKVIPVDYQNGRVQFRTQTSNPERPHSMFISNTLQTAVDTKKIRESHDKSFKQLEITRKELDRQRSKGLNHNPVRISQLESQVKQYEQQLNRLKLYADSNDLSTDLSLNTYDDNNFIIRPNTFIESSSTNRSSSQSHGTSGHKKQNSLPESAVLQLMTGNLPSISGSSPLQHIKRKFQTGKTEAYDLVKNWDSSNTIPADETFKYRESAEVDDDYSQTLPSNVQAISSFDDIQQSINSSNWIPLTIFLNFLLHDTNSEPNHLLFYILTEDLRLRKSDHRSELNRWIFEIHSTFTMNSSPLSIGLPQSQADAINRGLDIHQQETAEDIKMIFNDAKDYVKSIITDRQIVDFNQKRTPNMNGDLNLKQHHFIEETLRATFEYHYKSAYIDDWNSMKNARSLALICALATYLKRCDIRKCGNIPLEKIPKFLDKEQKGLLAKLQRTTPMKKIKDHQLNEHQFLNETLCQVCFKPLWGINYQGYLCGYCQQAYHRECTINSEKCSKDRVKLRKSSNNRNPSSPSRAISMTEGREGSVPYDMSEMASSLNEDPTNESSLSTEQNKSTTVGRCASDRRAAPERPATAKNRSSSNPQMGGNTIDELLSNQADNDTADQQDSTNQNNSLSESVIQQTTDDDSDLEADVNTLPNLSEFIPNDVLQVLYQTREWKFQTTINELIHTQRTHLKSLKIMVKCFREPMEHFHGISPVELDCIFRNLDQLIQLHIANNRLIHSGTLKLLPDSTTQKTEFECCLFNDIFVFFQKIPMQSLEQRGTEESFRYILKEHQRDANSGRHQRSRTGVAPNKYSSGQNFILTPIIRLEHLLIKKKACGGARSFYVIDTDKKQLIEVEANSKDDLEKWLEWIEKAKLFSNSSSGKNLHASSSTATIQSTINDEQSNIATVESNDKTTPKSIFNSIMKNDTEIRRLLHEKQMLLSRLVNIPQDTSIFSAQSIKPNSSLEAITYATSYHNELMQIINQLSNEMDKTIDIQSISTPLIKLGEHLTSTLKLLNEGSKNPDNENGVFQINGNPLNLQPSINTDSSQGYSDLSMSSRHSSKSFGSVVNTYQQQQQQQSSITDLDEVVKSTPLKSLQIGGEIHERYDDGVFDDGAVSEAEEDENNSDDSDDEDEIEHFDATDCTITDLDSNLQQGEKTDNLNDIQSGQKNSSNNTSTEGQTVKLDSNNVTVENNIKQNDNGLHEASET</sequence>
<keyword evidence="6" id="KW-0344">Guanine-nucleotide releasing factor</keyword>
<dbReference type="SMART" id="SM00109">
    <property type="entry name" value="C1"/>
    <property type="match status" value="1"/>
</dbReference>
<dbReference type="InterPro" id="IPR044926">
    <property type="entry name" value="RGS_subdomain_2"/>
</dbReference>
<dbReference type="Pfam" id="PF17838">
    <property type="entry name" value="PH_16"/>
    <property type="match status" value="1"/>
</dbReference>
<feature type="compositionally biased region" description="Polar residues" evidence="11">
    <location>
        <begin position="1411"/>
        <end position="1455"/>
    </location>
</feature>
<feature type="region of interest" description="Disordered" evidence="11">
    <location>
        <begin position="519"/>
        <end position="540"/>
    </location>
</feature>
<evidence type="ECO:0000256" key="9">
    <source>
        <dbReference type="ARBA" id="ARBA00023054"/>
    </source>
</evidence>
<feature type="compositionally biased region" description="Polar residues" evidence="11">
    <location>
        <begin position="322"/>
        <end position="349"/>
    </location>
</feature>
<gene>
    <name evidence="15" type="ORF">SMN809_LOCUS2040</name>
</gene>
<keyword evidence="4" id="KW-0963">Cytoplasm</keyword>
<dbReference type="PROSITE" id="PS50010">
    <property type="entry name" value="DH_2"/>
    <property type="match status" value="1"/>
</dbReference>
<feature type="domain" description="DH" evidence="12">
    <location>
        <begin position="1058"/>
        <end position="1126"/>
    </location>
</feature>
<dbReference type="SUPFAM" id="SSF57889">
    <property type="entry name" value="Cysteine-rich domain"/>
    <property type="match status" value="1"/>
</dbReference>
<dbReference type="GO" id="GO:0016020">
    <property type="term" value="C:membrane"/>
    <property type="evidence" value="ECO:0007669"/>
    <property type="project" value="UniProtKB-SubCell"/>
</dbReference>
<dbReference type="Pfam" id="PF09128">
    <property type="entry name" value="RGS-like"/>
    <property type="match status" value="1"/>
</dbReference>
<protein>
    <submittedName>
        <fullName evidence="15">Uncharacterized protein</fullName>
    </submittedName>
</protein>
<evidence type="ECO:0000256" key="6">
    <source>
        <dbReference type="ARBA" id="ARBA00022658"/>
    </source>
</evidence>
<dbReference type="InterPro" id="IPR041020">
    <property type="entry name" value="PH_16"/>
</dbReference>
<keyword evidence="8" id="KW-0862">Zinc</keyword>
<evidence type="ECO:0000313" key="16">
    <source>
        <dbReference type="Proteomes" id="UP000676336"/>
    </source>
</evidence>
<evidence type="ECO:0000256" key="8">
    <source>
        <dbReference type="ARBA" id="ARBA00022833"/>
    </source>
</evidence>
<keyword evidence="10" id="KW-0472">Membrane</keyword>
<dbReference type="Proteomes" id="UP000676336">
    <property type="component" value="Unassembled WGS sequence"/>
</dbReference>
<keyword evidence="3" id="KW-0343">GTPase activation</keyword>
<evidence type="ECO:0000259" key="12">
    <source>
        <dbReference type="PROSITE" id="PS50010"/>
    </source>
</evidence>
<dbReference type="SUPFAM" id="SSF48097">
    <property type="entry name" value="Regulator of G-protein signaling, RGS"/>
    <property type="match status" value="1"/>
</dbReference>
<feature type="compositionally biased region" description="Polar residues" evidence="11">
    <location>
        <begin position="975"/>
        <end position="986"/>
    </location>
</feature>
<dbReference type="Gene3D" id="2.30.29.30">
    <property type="entry name" value="Pleckstrin-homology domain (PH domain)/Phosphotyrosine-binding domain (PTB)"/>
    <property type="match status" value="1"/>
</dbReference>
<comment type="caution">
    <text evidence="15">The sequence shown here is derived from an EMBL/GenBank/DDBJ whole genome shotgun (WGS) entry which is preliminary data.</text>
</comment>
<keyword evidence="5" id="KW-0597">Phosphoprotein</keyword>
<dbReference type="PANTHER" id="PTHR45872">
    <property type="entry name" value="RHO GUANINE NUCLEOTIDE EXCHANGE FACTOR 2, ISOFORM D"/>
    <property type="match status" value="1"/>
</dbReference>
<keyword evidence="9" id="KW-0175">Coiled coil</keyword>
<evidence type="ECO:0000256" key="5">
    <source>
        <dbReference type="ARBA" id="ARBA00022553"/>
    </source>
</evidence>
<feature type="region of interest" description="Disordered" evidence="11">
    <location>
        <begin position="897"/>
        <end position="1032"/>
    </location>
</feature>
<feature type="region of interest" description="Disordered" evidence="11">
    <location>
        <begin position="244"/>
        <end position="293"/>
    </location>
</feature>
<dbReference type="Pfam" id="PF00595">
    <property type="entry name" value="PDZ"/>
    <property type="match status" value="1"/>
</dbReference>
<comment type="subcellular location">
    <subcellularLocation>
        <location evidence="2">Cytoplasm</location>
    </subcellularLocation>
    <subcellularLocation>
        <location evidence="1">Membrane</location>
    </subcellularLocation>
</comment>
<feature type="region of interest" description="Disordered" evidence="11">
    <location>
        <begin position="1401"/>
        <end position="1468"/>
    </location>
</feature>
<feature type="compositionally biased region" description="Low complexity" evidence="11">
    <location>
        <begin position="253"/>
        <end position="263"/>
    </location>
</feature>
<dbReference type="InterPro" id="IPR035899">
    <property type="entry name" value="DBL_dom_sf"/>
</dbReference>
<dbReference type="PROSITE" id="PS50106">
    <property type="entry name" value="PDZ"/>
    <property type="match status" value="1"/>
</dbReference>
<dbReference type="SUPFAM" id="SSF50729">
    <property type="entry name" value="PH domain-like"/>
    <property type="match status" value="1"/>
</dbReference>
<feature type="compositionally biased region" description="Low complexity" evidence="11">
    <location>
        <begin position="905"/>
        <end position="914"/>
    </location>
</feature>
<dbReference type="InterPro" id="IPR046349">
    <property type="entry name" value="C1-like_sf"/>
</dbReference>
<dbReference type="Gene3D" id="3.30.60.20">
    <property type="match status" value="1"/>
</dbReference>
<feature type="compositionally biased region" description="Polar residues" evidence="11">
    <location>
        <begin position="264"/>
        <end position="277"/>
    </location>
</feature>
<dbReference type="SUPFAM" id="SSF50156">
    <property type="entry name" value="PDZ domain-like"/>
    <property type="match status" value="1"/>
</dbReference>
<dbReference type="GO" id="GO:0046872">
    <property type="term" value="F:metal ion binding"/>
    <property type="evidence" value="ECO:0007669"/>
    <property type="project" value="UniProtKB-KW"/>
</dbReference>
<evidence type="ECO:0000256" key="10">
    <source>
        <dbReference type="ARBA" id="ARBA00023136"/>
    </source>
</evidence>
<dbReference type="Gene3D" id="2.30.42.10">
    <property type="match status" value="1"/>
</dbReference>
<dbReference type="SMART" id="SM00233">
    <property type="entry name" value="PH"/>
    <property type="match status" value="1"/>
</dbReference>
<dbReference type="InterPro" id="IPR011993">
    <property type="entry name" value="PH-like_dom_sf"/>
</dbReference>
<evidence type="ECO:0000259" key="13">
    <source>
        <dbReference type="PROSITE" id="PS50081"/>
    </source>
</evidence>
<organism evidence="15 16">
    <name type="scientific">Rotaria magnacalcarata</name>
    <dbReference type="NCBI Taxonomy" id="392030"/>
    <lineage>
        <taxon>Eukaryota</taxon>
        <taxon>Metazoa</taxon>
        <taxon>Spiralia</taxon>
        <taxon>Gnathifera</taxon>
        <taxon>Rotifera</taxon>
        <taxon>Eurotatoria</taxon>
        <taxon>Bdelloidea</taxon>
        <taxon>Philodinida</taxon>
        <taxon>Philodinidae</taxon>
        <taxon>Rotaria</taxon>
    </lineage>
</organism>
<feature type="region of interest" description="Disordered" evidence="11">
    <location>
        <begin position="1538"/>
        <end position="1564"/>
    </location>
</feature>
<evidence type="ECO:0000256" key="7">
    <source>
        <dbReference type="ARBA" id="ARBA00022723"/>
    </source>
</evidence>
<dbReference type="InterPro" id="IPR036305">
    <property type="entry name" value="RGS_sf"/>
</dbReference>
<dbReference type="PANTHER" id="PTHR45872:SF2">
    <property type="entry name" value="RHO GUANINE NUCLEOTIDE EXCHANGE FACTOR 2, ISOFORM D"/>
    <property type="match status" value="1"/>
</dbReference>
<evidence type="ECO:0000313" key="15">
    <source>
        <dbReference type="EMBL" id="CAF3816611.1"/>
    </source>
</evidence>
<feature type="compositionally biased region" description="Low complexity" evidence="11">
    <location>
        <begin position="994"/>
        <end position="1013"/>
    </location>
</feature>
<feature type="compositionally biased region" description="Polar residues" evidence="11">
    <location>
        <begin position="933"/>
        <end position="957"/>
    </location>
</feature>
<feature type="domain" description="Phorbol-ester/DAG-type" evidence="13">
    <location>
        <begin position="844"/>
        <end position="893"/>
    </location>
</feature>
<evidence type="ECO:0000256" key="1">
    <source>
        <dbReference type="ARBA" id="ARBA00004370"/>
    </source>
</evidence>
<dbReference type="PROSITE" id="PS50081">
    <property type="entry name" value="ZF_DAG_PE_2"/>
    <property type="match status" value="1"/>
</dbReference>
<dbReference type="GO" id="GO:0005096">
    <property type="term" value="F:GTPase activator activity"/>
    <property type="evidence" value="ECO:0007669"/>
    <property type="project" value="UniProtKB-KW"/>
</dbReference>
<feature type="domain" description="PDZ" evidence="14">
    <location>
        <begin position="23"/>
        <end position="86"/>
    </location>
</feature>
<dbReference type="GO" id="GO:0005085">
    <property type="term" value="F:guanyl-nucleotide exchange factor activity"/>
    <property type="evidence" value="ECO:0007669"/>
    <property type="project" value="UniProtKB-KW"/>
</dbReference>
<dbReference type="Gene3D" id="1.10.167.10">
    <property type="entry name" value="Regulator of G-protein Signalling 4, domain 2"/>
    <property type="match status" value="1"/>
</dbReference>
<dbReference type="EMBL" id="CAJOBI010000349">
    <property type="protein sequence ID" value="CAF3816611.1"/>
    <property type="molecule type" value="Genomic_DNA"/>
</dbReference>
<dbReference type="InterPro" id="IPR002219">
    <property type="entry name" value="PKC_DAG/PE"/>
</dbReference>
<evidence type="ECO:0000256" key="11">
    <source>
        <dbReference type="SAM" id="MobiDB-lite"/>
    </source>
</evidence>
<dbReference type="InterPro" id="IPR001478">
    <property type="entry name" value="PDZ"/>
</dbReference>
<evidence type="ECO:0000256" key="4">
    <source>
        <dbReference type="ARBA" id="ARBA00022490"/>
    </source>
</evidence>
<name>A0A8S2JPA8_9BILA</name>
<evidence type="ECO:0000259" key="14">
    <source>
        <dbReference type="PROSITE" id="PS50106"/>
    </source>
</evidence>
<dbReference type="SMART" id="SM00228">
    <property type="entry name" value="PDZ"/>
    <property type="match status" value="1"/>
</dbReference>
<feature type="region of interest" description="Disordered" evidence="11">
    <location>
        <begin position="322"/>
        <end position="351"/>
    </location>
</feature>
<dbReference type="InterPro" id="IPR000219">
    <property type="entry name" value="DH_dom"/>
</dbReference>
<evidence type="ECO:0000256" key="3">
    <source>
        <dbReference type="ARBA" id="ARBA00022468"/>
    </source>
</evidence>
<dbReference type="PROSITE" id="PS00479">
    <property type="entry name" value="ZF_DAG_PE_1"/>
    <property type="match status" value="1"/>
</dbReference>
<dbReference type="Pfam" id="PF00621">
    <property type="entry name" value="RhoGEF"/>
    <property type="match status" value="1"/>
</dbReference>
<dbReference type="GO" id="GO:0001664">
    <property type="term" value="F:G protein-coupled receptor binding"/>
    <property type="evidence" value="ECO:0007669"/>
    <property type="project" value="TreeGrafter"/>
</dbReference>
<accession>A0A8S2JPA8</accession>
<reference evidence="15" key="1">
    <citation type="submission" date="2021-02" db="EMBL/GenBank/DDBJ databases">
        <authorList>
            <person name="Nowell W R."/>
        </authorList>
    </citation>
    <scope>NUCLEOTIDE SEQUENCE</scope>
</reference>
<dbReference type="GO" id="GO:0007186">
    <property type="term" value="P:G protein-coupled receptor signaling pathway"/>
    <property type="evidence" value="ECO:0007669"/>
    <property type="project" value="TreeGrafter"/>
</dbReference>
<evidence type="ECO:0000256" key="2">
    <source>
        <dbReference type="ARBA" id="ARBA00004496"/>
    </source>
</evidence>
<dbReference type="InterPro" id="IPR015212">
    <property type="entry name" value="RGS-like_dom"/>
</dbReference>
<proteinExistence type="predicted"/>
<dbReference type="InterPro" id="IPR036034">
    <property type="entry name" value="PDZ_sf"/>
</dbReference>
<dbReference type="Pfam" id="PF00130">
    <property type="entry name" value="C1_1"/>
    <property type="match status" value="1"/>
</dbReference>
<dbReference type="SUPFAM" id="SSF48065">
    <property type="entry name" value="DBL homology domain (DH-domain)"/>
    <property type="match status" value="1"/>
</dbReference>
<dbReference type="GO" id="GO:0005737">
    <property type="term" value="C:cytoplasm"/>
    <property type="evidence" value="ECO:0007669"/>
    <property type="project" value="UniProtKB-SubCell"/>
</dbReference>
<keyword evidence="7" id="KW-0479">Metal-binding</keyword>
<feature type="compositionally biased region" description="Low complexity" evidence="11">
    <location>
        <begin position="519"/>
        <end position="532"/>
    </location>
</feature>